<proteinExistence type="predicted"/>
<dbReference type="EMBL" id="CP022423">
    <property type="protein sequence ID" value="ASM78996.1"/>
    <property type="molecule type" value="Genomic_DNA"/>
</dbReference>
<dbReference type="AlphaFoldDB" id="A0A221KJ00"/>
<name>A0A221KJ00_VITFI</name>
<evidence type="ECO:0000313" key="1">
    <source>
        <dbReference type="EMBL" id="ASM78996.1"/>
    </source>
</evidence>
<keyword evidence="2" id="KW-1185">Reference proteome</keyword>
<evidence type="ECO:0000313" key="2">
    <source>
        <dbReference type="Proteomes" id="UP000199729"/>
    </source>
</evidence>
<dbReference type="Proteomes" id="UP000199729">
    <property type="component" value="Chromosome"/>
</dbReference>
<reference evidence="1 2" key="1">
    <citation type="submission" date="2017-07" db="EMBL/GenBank/DDBJ databases">
        <title>Complete Genome Sequence of the cosmetic ferment Vitreoscilla filiformis (ATCC15551).</title>
        <authorList>
            <person name="Contreras S."/>
            <person name="Sagory-Zalkind P."/>
            <person name="Blanquart H."/>
            <person name="Iltis A."/>
            <person name="Morand S.C."/>
        </authorList>
    </citation>
    <scope>NUCLEOTIDE SEQUENCE [LARGE SCALE GENOMIC DNA]</scope>
    <source>
        <strain evidence="1 2">ATCC 15551</strain>
    </source>
</reference>
<protein>
    <submittedName>
        <fullName evidence="1">Uncharacterized protein</fullName>
    </submittedName>
</protein>
<sequence length="69" mass="7581">MIVPLAQLSLLTGALQHLARQLDAGCTQAAQRAELLLERIEQEQVLPGELIQACQALREAIPALRPLER</sequence>
<gene>
    <name evidence="1" type="ORF">VITFI_CDS3219</name>
</gene>
<accession>A0A221KJ00</accession>
<dbReference type="KEGG" id="vff:VITFI_CDS3219"/>
<organism evidence="1 2">
    <name type="scientific">Vitreoscilla filiformis</name>
    <dbReference type="NCBI Taxonomy" id="63"/>
    <lineage>
        <taxon>Bacteria</taxon>
        <taxon>Pseudomonadati</taxon>
        <taxon>Pseudomonadota</taxon>
        <taxon>Betaproteobacteria</taxon>
        <taxon>Neisseriales</taxon>
        <taxon>Neisseriaceae</taxon>
        <taxon>Vitreoscilla</taxon>
    </lineage>
</organism>